<dbReference type="RefSeq" id="WP_055173105.1">
    <property type="nucleotide sequence ID" value="NZ_CZBX01000011.1"/>
</dbReference>
<dbReference type="Gene3D" id="3.40.50.2300">
    <property type="match status" value="1"/>
</dbReference>
<dbReference type="NCBIfam" id="TIGR00229">
    <property type="entry name" value="sensory_box"/>
    <property type="match status" value="1"/>
</dbReference>
<dbReference type="Proteomes" id="UP000078383">
    <property type="component" value="Unassembled WGS sequence"/>
</dbReference>
<evidence type="ECO:0000256" key="4">
    <source>
        <dbReference type="ARBA" id="ARBA00023163"/>
    </source>
</evidence>
<dbReference type="PANTHER" id="PTHR32071">
    <property type="entry name" value="TRANSCRIPTIONAL REGULATORY PROTEIN"/>
    <property type="match status" value="1"/>
</dbReference>
<keyword evidence="3" id="KW-0805">Transcription regulation</keyword>
<dbReference type="GO" id="GO:0043565">
    <property type="term" value="F:sequence-specific DNA binding"/>
    <property type="evidence" value="ECO:0007669"/>
    <property type="project" value="InterPro"/>
</dbReference>
<dbReference type="SUPFAM" id="SSF55785">
    <property type="entry name" value="PYP-like sensor domain (PAS domain)"/>
    <property type="match status" value="1"/>
</dbReference>
<dbReference type="PRINTS" id="PR01590">
    <property type="entry name" value="HTHFIS"/>
</dbReference>
<sequence length="641" mass="72884">MVKIGMLLPEERMVEPARKIIEENHLDVVYLEAVHTVDAVNKARVAVETGAHILVARGYQAKLIKEYTNIPVVEIRFHAQEIGLLIQKAKTILKKEHPHIALIAFENMLCDMSYMEQLFDIRLDVIYLKRIEEAESIIADFEERPDLIIGGEGTCRAAETMGYSTLFYQSTGESLKEALLAAKNASYAAESEKRNTAQFETVLDTSFNGIIKVNAEGKVIVVNKLVENLLGKNSEDLVGKSLMEILPGIDSLLIENILSGKSESYSTSVSVRKKTWMAMIAPIQYDNQITGAILSLQKLADNSKKTKDIQGDMLLHGFAAQTKFEDIQTENAQMRRMLETAKMYALSEHAVMIYGQAGTEDYLLAEAIHNNSIRKVGPYVSINMRGMDKEHQMEELFRREAGDTVSTFGAKGAMIKANHGTLFIKGIEHLTLRVQHQILRTMLSRAQMRTDAQPLDTLDVRIIGSSKINLKHLVEKGEFSEELYYMLQSLVLEIPSLNERPEDLRNCFDKELKIYKEKYNRPLSVTEGAYKKLQELKWTGNGIQLRSFCERLVLTAKKRMIDEVVLQNLYDELFPHVEESHGEKRILVYRSQETDELEELLERFHGNRKLVAEELGISTTTLWRRMKKYGIEANYGGNELL</sequence>
<dbReference type="InterPro" id="IPR002078">
    <property type="entry name" value="Sigma_54_int"/>
</dbReference>
<evidence type="ECO:0000313" key="7">
    <source>
        <dbReference type="EMBL" id="CUQ91386.1"/>
    </source>
</evidence>
<keyword evidence="2" id="KW-0067">ATP-binding</keyword>
<dbReference type="Pfam" id="PF02954">
    <property type="entry name" value="HTH_8"/>
    <property type="match status" value="1"/>
</dbReference>
<dbReference type="GO" id="GO:0006355">
    <property type="term" value="P:regulation of DNA-templated transcription"/>
    <property type="evidence" value="ECO:0007669"/>
    <property type="project" value="InterPro"/>
</dbReference>
<dbReference type="Gene3D" id="1.10.10.60">
    <property type="entry name" value="Homeodomain-like"/>
    <property type="match status" value="1"/>
</dbReference>
<keyword evidence="1" id="KW-0547">Nucleotide-binding</keyword>
<evidence type="ECO:0000259" key="5">
    <source>
        <dbReference type="PROSITE" id="PS50045"/>
    </source>
</evidence>
<dbReference type="SUPFAM" id="SSF52540">
    <property type="entry name" value="P-loop containing nucleoside triphosphate hydrolases"/>
    <property type="match status" value="1"/>
</dbReference>
<dbReference type="PANTHER" id="PTHR32071:SF81">
    <property type="entry name" value="PROPIONATE CATABOLISM OPERON REGULATORY PROTEIN"/>
    <property type="match status" value="1"/>
</dbReference>
<dbReference type="InterPro" id="IPR013767">
    <property type="entry name" value="PAS_fold"/>
</dbReference>
<dbReference type="InterPro" id="IPR002197">
    <property type="entry name" value="HTH_Fis"/>
</dbReference>
<dbReference type="OrthoDB" id="9764280at2"/>
<dbReference type="Pfam" id="PF25601">
    <property type="entry name" value="AAA_lid_14"/>
    <property type="match status" value="1"/>
</dbReference>
<dbReference type="Pfam" id="PF00158">
    <property type="entry name" value="Sigma54_activat"/>
    <property type="match status" value="1"/>
</dbReference>
<dbReference type="GO" id="GO:0000156">
    <property type="term" value="F:phosphorelay response regulator activity"/>
    <property type="evidence" value="ECO:0007669"/>
    <property type="project" value="InterPro"/>
</dbReference>
<dbReference type="Gene3D" id="3.30.450.20">
    <property type="entry name" value="PAS domain"/>
    <property type="match status" value="1"/>
</dbReference>
<dbReference type="CDD" id="cd00130">
    <property type="entry name" value="PAS"/>
    <property type="match status" value="1"/>
</dbReference>
<dbReference type="PROSITE" id="PS50045">
    <property type="entry name" value="SIGMA54_INTERACT_4"/>
    <property type="match status" value="1"/>
</dbReference>
<dbReference type="EMBL" id="CZBX01000011">
    <property type="protein sequence ID" value="CUQ91386.1"/>
    <property type="molecule type" value="Genomic_DNA"/>
</dbReference>
<dbReference type="Gene3D" id="3.40.50.300">
    <property type="entry name" value="P-loop containing nucleotide triphosphate hydrolases"/>
    <property type="match status" value="1"/>
</dbReference>
<dbReference type="SUPFAM" id="SSF159800">
    <property type="entry name" value="PrpR receptor domain-like"/>
    <property type="match status" value="1"/>
</dbReference>
<dbReference type="Gene3D" id="3.40.50.10660">
    <property type="entry name" value="PrpR receptor domain-like"/>
    <property type="match status" value="1"/>
</dbReference>
<dbReference type="InterPro" id="IPR027417">
    <property type="entry name" value="P-loop_NTPase"/>
</dbReference>
<dbReference type="Pfam" id="PF06506">
    <property type="entry name" value="PrpR_N"/>
    <property type="match status" value="1"/>
</dbReference>
<proteinExistence type="predicted"/>
<reference evidence="7 8" key="1">
    <citation type="submission" date="2015-09" db="EMBL/GenBank/DDBJ databases">
        <authorList>
            <consortium name="Pathogen Informatics"/>
        </authorList>
    </citation>
    <scope>NUCLEOTIDE SEQUENCE [LARGE SCALE GENOMIC DNA]</scope>
    <source>
        <strain evidence="7 8">2789STDY5834889</strain>
    </source>
</reference>
<dbReference type="Gene3D" id="1.10.8.60">
    <property type="match status" value="1"/>
</dbReference>
<dbReference type="InterPro" id="IPR010524">
    <property type="entry name" value="Sig_transdc_resp-reg_PrpR_N"/>
</dbReference>
<dbReference type="CDD" id="cd00009">
    <property type="entry name" value="AAA"/>
    <property type="match status" value="1"/>
</dbReference>
<dbReference type="Pfam" id="PF00989">
    <property type="entry name" value="PAS"/>
    <property type="match status" value="1"/>
</dbReference>
<dbReference type="SMART" id="SM00091">
    <property type="entry name" value="PAS"/>
    <property type="match status" value="1"/>
</dbReference>
<name>A0A175A4Y7_9FIRM</name>
<dbReference type="InterPro" id="IPR058031">
    <property type="entry name" value="AAA_lid_NorR"/>
</dbReference>
<protein>
    <submittedName>
        <fullName evidence="7">Propionate catabolism operon regulatory protein</fullName>
    </submittedName>
</protein>
<feature type="domain" description="Sigma-54 factor interaction" evidence="5">
    <location>
        <begin position="327"/>
        <end position="554"/>
    </location>
</feature>
<gene>
    <name evidence="7" type="primary">prpR</name>
    <name evidence="7" type="ORF">ERS852502_02411</name>
</gene>
<dbReference type="GO" id="GO:0005524">
    <property type="term" value="F:ATP binding"/>
    <property type="evidence" value="ECO:0007669"/>
    <property type="project" value="UniProtKB-KW"/>
</dbReference>
<keyword evidence="4" id="KW-0804">Transcription</keyword>
<evidence type="ECO:0000256" key="1">
    <source>
        <dbReference type="ARBA" id="ARBA00022741"/>
    </source>
</evidence>
<feature type="domain" description="PAS" evidence="6">
    <location>
        <begin position="195"/>
        <end position="246"/>
    </location>
</feature>
<dbReference type="InterPro" id="IPR009057">
    <property type="entry name" value="Homeodomain-like_sf"/>
</dbReference>
<dbReference type="PROSITE" id="PS50112">
    <property type="entry name" value="PAS"/>
    <property type="match status" value="1"/>
</dbReference>
<evidence type="ECO:0000259" key="6">
    <source>
        <dbReference type="PROSITE" id="PS50112"/>
    </source>
</evidence>
<accession>A0A175A4Y7</accession>
<evidence type="ECO:0000256" key="3">
    <source>
        <dbReference type="ARBA" id="ARBA00023015"/>
    </source>
</evidence>
<dbReference type="InterPro" id="IPR035965">
    <property type="entry name" value="PAS-like_dom_sf"/>
</dbReference>
<organism evidence="7 8">
    <name type="scientific">[Ruminococcus] torques</name>
    <dbReference type="NCBI Taxonomy" id="33039"/>
    <lineage>
        <taxon>Bacteria</taxon>
        <taxon>Bacillati</taxon>
        <taxon>Bacillota</taxon>
        <taxon>Clostridia</taxon>
        <taxon>Lachnospirales</taxon>
        <taxon>Lachnospiraceae</taxon>
        <taxon>Mediterraneibacter</taxon>
    </lineage>
</organism>
<dbReference type="AlphaFoldDB" id="A0A175A4Y7"/>
<dbReference type="InterPro" id="IPR000014">
    <property type="entry name" value="PAS"/>
</dbReference>
<dbReference type="SUPFAM" id="SSF46689">
    <property type="entry name" value="Homeodomain-like"/>
    <property type="match status" value="1"/>
</dbReference>
<evidence type="ECO:0000256" key="2">
    <source>
        <dbReference type="ARBA" id="ARBA00022840"/>
    </source>
</evidence>
<evidence type="ECO:0000313" key="8">
    <source>
        <dbReference type="Proteomes" id="UP000078383"/>
    </source>
</evidence>